<feature type="region of interest" description="Disordered" evidence="2">
    <location>
        <begin position="1"/>
        <end position="31"/>
    </location>
</feature>
<evidence type="ECO:0000313" key="4">
    <source>
        <dbReference type="Proteomes" id="UP000275385"/>
    </source>
</evidence>
<feature type="repeat" description="TPR" evidence="1">
    <location>
        <begin position="290"/>
        <end position="323"/>
    </location>
</feature>
<dbReference type="PANTHER" id="PTHR23082">
    <property type="entry name" value="TRANSCRIPTION INITIATION FACTOR IIIC TFIIIC , POLYPEPTIDE 3-RELATED"/>
    <property type="match status" value="1"/>
</dbReference>
<evidence type="ECO:0000256" key="1">
    <source>
        <dbReference type="PROSITE-ProRule" id="PRU00339"/>
    </source>
</evidence>
<evidence type="ECO:0000313" key="3">
    <source>
        <dbReference type="EMBL" id="RKU47887.1"/>
    </source>
</evidence>
<dbReference type="GO" id="GO:0006383">
    <property type="term" value="P:transcription by RNA polymerase III"/>
    <property type="evidence" value="ECO:0007669"/>
    <property type="project" value="InterPro"/>
</dbReference>
<organism evidence="3 4">
    <name type="scientific">Coniochaeta pulveracea</name>
    <dbReference type="NCBI Taxonomy" id="177199"/>
    <lineage>
        <taxon>Eukaryota</taxon>
        <taxon>Fungi</taxon>
        <taxon>Dikarya</taxon>
        <taxon>Ascomycota</taxon>
        <taxon>Pezizomycotina</taxon>
        <taxon>Sordariomycetes</taxon>
        <taxon>Sordariomycetidae</taxon>
        <taxon>Coniochaetales</taxon>
        <taxon>Coniochaetaceae</taxon>
        <taxon>Coniochaeta</taxon>
    </lineage>
</organism>
<dbReference type="Pfam" id="PF13432">
    <property type="entry name" value="TPR_16"/>
    <property type="match status" value="1"/>
</dbReference>
<name>A0A420YJ32_9PEZI</name>
<dbReference type="InterPro" id="IPR019734">
    <property type="entry name" value="TPR_rpt"/>
</dbReference>
<dbReference type="AlphaFoldDB" id="A0A420YJ32"/>
<feature type="repeat" description="TPR" evidence="1">
    <location>
        <begin position="194"/>
        <end position="227"/>
    </location>
</feature>
<dbReference type="InterPro" id="IPR039340">
    <property type="entry name" value="Tfc4/TFIIIC-102/Sfc4"/>
</dbReference>
<feature type="region of interest" description="Disordered" evidence="2">
    <location>
        <begin position="625"/>
        <end position="670"/>
    </location>
</feature>
<dbReference type="SUPFAM" id="SSF48452">
    <property type="entry name" value="TPR-like"/>
    <property type="match status" value="1"/>
</dbReference>
<dbReference type="SMART" id="SM00028">
    <property type="entry name" value="TPR"/>
    <property type="match status" value="7"/>
</dbReference>
<dbReference type="STRING" id="177199.A0A420YJ32"/>
<comment type="caution">
    <text evidence="3">The sequence shown here is derived from an EMBL/GenBank/DDBJ whole genome shotgun (WGS) entry which is preliminary data.</text>
</comment>
<dbReference type="InterPro" id="IPR011990">
    <property type="entry name" value="TPR-like_helical_dom_sf"/>
</dbReference>
<sequence>MADFPLDPSLAGIGPGYRDENNDIAMPDADMSIGSGLEQVINKYQYDDDEDENVSDADSDYLELEASTAKLDASIAAFREAQRAGADTSGFSGAPHPSRHGVASPASQPSVQEPEPTLTPTPTSRGGSAYRPGRGGPGQPRPSRRRKLGPRKPAEPTPEIKFRLGVANDYFLKRQYDDAKKVLEEIIRLNAETYDAWTLLGTIFDELGDRPKALQAMMAAAHMMPKVTGVWMNAAAYCLQGLDELGGGDEEEWDVEDELELFERREKKKRIFSEARMLYGAAVRADGTNVEARTQLADVCMQLGHAGSAVTQYTRVLELKPLNIRTVRNLADGALDAKDKVKTGAKAREAYRRIVEHCMENDTTVVEEGEFEWSDLRIYLEFFAVTEEWEQASRELKEVSRFLLGRKDETIWQEWQEDDREWDVGEDRRAMVPGYVSGKYPFESYGLGLPIDLRAKLCVYRLKMGHVSEAMLHMEVLDPKDKSPTHNQEAIWRFRAFPDCLKDVGAELLNQSMPNDALDYFDLYRTIAADDEELFIDADFLVNLGRAYLASGNKVAAEESFIGALEEDEFHINARFELAKLYEAESEKEGREEAFLLVNEALNLEAQQRRAELLQDRSALLGKARRKYNRRPMDSDEARAPRKPRAPGEKRKYRPRRFQNPEERQRQELQRKTEILNKYRMCVDLRSEMETGDREAVYRWMAAAKDLYEDFKSSKQFFSWEKYVGLRGFAPILGDTGNDQDKSSKLAAMAARLQQNLAPLEADSQQSHIRTDYYGIPMDDWLDILLEYALHLTYNNQTIESDQVLLSARDSVVFKSRENAFLIHIVWALCAILNGDEEKCVQIARYFMRDYYPEQRVTDTYRLFAAMIRLCQSPPSWYTSGPGQKFILRQIKHMDKAARQGDGSTDTTKLDVCLLTIYGHILYTSQSYPYALSYFMRAASLDPTNPMINLSLGIGYIQYALKRQAPNRQYLITQGFAFFRKYYDNRVASANPGERQEAKFNMGRAYHIIGLGQLALEYYRRVLNNCSEEGELGGRQLVDSVMGREDLCLEAAYNVKTICFQMGDLEGAREVTQRWLVL</sequence>
<proteinExistence type="predicted"/>
<feature type="repeat" description="TPR" evidence="1">
    <location>
        <begin position="912"/>
        <end position="945"/>
    </location>
</feature>
<dbReference type="PANTHER" id="PTHR23082:SF0">
    <property type="entry name" value="GENERAL TRANSCRIPTION FACTOR 3C POLYPEPTIDE 3"/>
    <property type="match status" value="1"/>
</dbReference>
<feature type="compositionally biased region" description="Low complexity" evidence="2">
    <location>
        <begin position="113"/>
        <end position="123"/>
    </location>
</feature>
<feature type="compositionally biased region" description="Basic and acidic residues" evidence="2">
    <location>
        <begin position="631"/>
        <end position="650"/>
    </location>
</feature>
<gene>
    <name evidence="3" type="primary">TFC4</name>
    <name evidence="3" type="ORF">DL546_008890</name>
</gene>
<feature type="compositionally biased region" description="Basic and acidic residues" evidence="2">
    <location>
        <begin position="659"/>
        <end position="670"/>
    </location>
</feature>
<dbReference type="EMBL" id="QVQW01000007">
    <property type="protein sequence ID" value="RKU47887.1"/>
    <property type="molecule type" value="Genomic_DNA"/>
</dbReference>
<dbReference type="Gene3D" id="1.25.40.10">
    <property type="entry name" value="Tetratricopeptide repeat domain"/>
    <property type="match status" value="4"/>
</dbReference>
<evidence type="ECO:0000256" key="2">
    <source>
        <dbReference type="SAM" id="MobiDB-lite"/>
    </source>
</evidence>
<dbReference type="OrthoDB" id="9991317at2759"/>
<dbReference type="GO" id="GO:0000127">
    <property type="term" value="C:transcription factor TFIIIC complex"/>
    <property type="evidence" value="ECO:0007669"/>
    <property type="project" value="TreeGrafter"/>
</dbReference>
<dbReference type="Proteomes" id="UP000275385">
    <property type="component" value="Unassembled WGS sequence"/>
</dbReference>
<keyword evidence="1" id="KW-0802">TPR repeat</keyword>
<keyword evidence="4" id="KW-1185">Reference proteome</keyword>
<dbReference type="PROSITE" id="PS50005">
    <property type="entry name" value="TPR"/>
    <property type="match status" value="3"/>
</dbReference>
<accession>A0A420YJ32</accession>
<protein>
    <submittedName>
        <fullName evidence="3">Transcription factor TFIIIC subunit tfc4</fullName>
    </submittedName>
</protein>
<feature type="region of interest" description="Disordered" evidence="2">
    <location>
        <begin position="81"/>
        <end position="160"/>
    </location>
</feature>
<reference evidence="3 4" key="1">
    <citation type="submission" date="2018-08" db="EMBL/GenBank/DDBJ databases">
        <title>Draft genome of the lignicolous fungus Coniochaeta pulveracea.</title>
        <authorList>
            <person name="Borstlap C.J."/>
            <person name="De Witt R.N."/>
            <person name="Botha A."/>
            <person name="Volschenk H."/>
        </authorList>
    </citation>
    <scope>NUCLEOTIDE SEQUENCE [LARGE SCALE GENOMIC DNA]</scope>
    <source>
        <strain evidence="3 4">CAB683</strain>
    </source>
</reference>